<proteinExistence type="predicted"/>
<name>A0A6G7YCK6_9ACTN</name>
<dbReference type="KEGG" id="npi:G7071_01710"/>
<keyword evidence="3" id="KW-1185">Reference proteome</keyword>
<organism evidence="2 3">
    <name type="scientific">Nocardioides piscis</name>
    <dbReference type="NCBI Taxonomy" id="2714938"/>
    <lineage>
        <taxon>Bacteria</taxon>
        <taxon>Bacillati</taxon>
        <taxon>Actinomycetota</taxon>
        <taxon>Actinomycetes</taxon>
        <taxon>Propionibacteriales</taxon>
        <taxon>Nocardioidaceae</taxon>
        <taxon>Nocardioides</taxon>
    </lineage>
</organism>
<evidence type="ECO:0000256" key="1">
    <source>
        <dbReference type="SAM" id="MobiDB-lite"/>
    </source>
</evidence>
<dbReference type="EMBL" id="CP049866">
    <property type="protein sequence ID" value="QIK74347.1"/>
    <property type="molecule type" value="Genomic_DNA"/>
</dbReference>
<evidence type="ECO:0000313" key="3">
    <source>
        <dbReference type="Proteomes" id="UP000502035"/>
    </source>
</evidence>
<sequence>MGGVEDHPAGHVVAPAGDAALRGGATQPGDAAGQPGELQLVGPADDDGVFAAEGHEAARERASVAVTDVLEGQAGDGRGALDRALDQVSATDRLAGRVDRVLDRRAGVPADRILRPGLRHGEDVVAAGGDDLRRRQRPGWAEPDGSAHGLDRVARIDQDHDRDERDGQQGADEARADRARPATDARRGHRPQAALPVETVERAHRRLQLAGAATSLPRRQLLPGHGDDYCARPAL</sequence>
<feature type="region of interest" description="Disordered" evidence="1">
    <location>
        <begin position="125"/>
        <end position="235"/>
    </location>
</feature>
<protein>
    <submittedName>
        <fullName evidence="2">Uncharacterized protein</fullName>
    </submittedName>
</protein>
<accession>A0A6G7YCK6</accession>
<feature type="compositionally biased region" description="Basic and acidic residues" evidence="1">
    <location>
        <begin position="225"/>
        <end position="235"/>
    </location>
</feature>
<reference evidence="2 3" key="1">
    <citation type="submission" date="2020-03" db="EMBL/GenBank/DDBJ databases">
        <title>Nocardioides sp. nov., isolated from fish.</title>
        <authorList>
            <person name="Hyun D.-W."/>
            <person name="Bae J.-W."/>
        </authorList>
    </citation>
    <scope>NUCLEOTIDE SEQUENCE [LARGE SCALE GENOMIC DNA]</scope>
    <source>
        <strain evidence="2 3">HDW12A</strain>
    </source>
</reference>
<dbReference type="AlphaFoldDB" id="A0A6G7YCK6"/>
<feature type="region of interest" description="Disordered" evidence="1">
    <location>
        <begin position="1"/>
        <end position="47"/>
    </location>
</feature>
<gene>
    <name evidence="2" type="ORF">G7071_01710</name>
</gene>
<evidence type="ECO:0000313" key="2">
    <source>
        <dbReference type="EMBL" id="QIK74347.1"/>
    </source>
</evidence>
<dbReference type="Proteomes" id="UP000502035">
    <property type="component" value="Chromosome"/>
</dbReference>
<feature type="compositionally biased region" description="Basic and acidic residues" evidence="1">
    <location>
        <begin position="149"/>
        <end position="186"/>
    </location>
</feature>